<dbReference type="Pfam" id="PF11007">
    <property type="entry name" value="CotJA"/>
    <property type="match status" value="1"/>
</dbReference>
<keyword evidence="2" id="KW-1185">Reference proteome</keyword>
<sequence length="76" mass="9051">MYTQYKYWRPYYSPFDPCPPMKVKSYSTPPQLYMGFQPYGLAQYQTPKEALFSGTLWPQLFSPYPNPHKRGSEENE</sequence>
<dbReference type="EMBL" id="CP121671">
    <property type="protein sequence ID" value="WFT75511.1"/>
    <property type="molecule type" value="Genomic_DNA"/>
</dbReference>
<evidence type="ECO:0000313" key="2">
    <source>
        <dbReference type="Proteomes" id="UP001221597"/>
    </source>
</evidence>
<proteinExistence type="predicted"/>
<evidence type="ECO:0000313" key="1">
    <source>
        <dbReference type="EMBL" id="WFT75511.1"/>
    </source>
</evidence>
<reference evidence="1 2" key="1">
    <citation type="submission" date="2023-04" db="EMBL/GenBank/DDBJ databases">
        <title>Genome sequence of Halobacillus naozhouensis KACC 21980.</title>
        <authorList>
            <person name="Kim S."/>
            <person name="Heo J."/>
            <person name="Kwon S.-W."/>
        </authorList>
    </citation>
    <scope>NUCLEOTIDE SEQUENCE [LARGE SCALE GENOMIC DNA]</scope>
    <source>
        <strain evidence="1 2">KCTC 13234</strain>
    </source>
</reference>
<accession>A0ABY8J0B3</accession>
<gene>
    <name evidence="1" type="ORF">P9989_03690</name>
</gene>
<organism evidence="1 2">
    <name type="scientific">Halobacillus naozhouensis</name>
    <dbReference type="NCBI Taxonomy" id="554880"/>
    <lineage>
        <taxon>Bacteria</taxon>
        <taxon>Bacillati</taxon>
        <taxon>Bacillota</taxon>
        <taxon>Bacilli</taxon>
        <taxon>Bacillales</taxon>
        <taxon>Bacillaceae</taxon>
        <taxon>Halobacillus</taxon>
    </lineage>
</organism>
<dbReference type="Proteomes" id="UP001221597">
    <property type="component" value="Chromosome"/>
</dbReference>
<name>A0ABY8J0B3_9BACI</name>
<dbReference type="RefSeq" id="WP_283077477.1">
    <property type="nucleotide sequence ID" value="NZ_CP121671.1"/>
</dbReference>
<dbReference type="InterPro" id="IPR020256">
    <property type="entry name" value="Spore_coat_CotJA"/>
</dbReference>
<protein>
    <submittedName>
        <fullName evidence="1">Spore coat associated protein CotJA</fullName>
    </submittedName>
</protein>